<dbReference type="AlphaFoldDB" id="A0A1H2RL66"/>
<proteinExistence type="inferred from homology"/>
<keyword evidence="6" id="KW-1185">Reference proteome</keyword>
<dbReference type="EMBL" id="FNOI01000001">
    <property type="protein sequence ID" value="SDW20223.1"/>
    <property type="molecule type" value="Genomic_DNA"/>
</dbReference>
<evidence type="ECO:0000256" key="1">
    <source>
        <dbReference type="ARBA" id="ARBA00010928"/>
    </source>
</evidence>
<comment type="similarity">
    <text evidence="1">Belongs to the Gfo/Idh/MocA family.</text>
</comment>
<dbReference type="OrthoDB" id="9815825at2"/>
<dbReference type="SUPFAM" id="SSF55347">
    <property type="entry name" value="Glyceraldehyde-3-phosphate dehydrogenase-like, C-terminal domain"/>
    <property type="match status" value="1"/>
</dbReference>
<dbReference type="Gene3D" id="3.40.50.720">
    <property type="entry name" value="NAD(P)-binding Rossmann-like Domain"/>
    <property type="match status" value="1"/>
</dbReference>
<dbReference type="RefSeq" id="WP_089944000.1">
    <property type="nucleotide sequence ID" value="NZ_FNOI01000001.1"/>
</dbReference>
<dbReference type="InterPro" id="IPR000683">
    <property type="entry name" value="Gfo/Idh/MocA-like_OxRdtase_N"/>
</dbReference>
<evidence type="ECO:0000313" key="5">
    <source>
        <dbReference type="EMBL" id="SDW20223.1"/>
    </source>
</evidence>
<accession>A0A1H2RL66</accession>
<gene>
    <name evidence="5" type="ORF">SAMN04488001_0545</name>
</gene>
<evidence type="ECO:0000256" key="2">
    <source>
        <dbReference type="ARBA" id="ARBA00023002"/>
    </source>
</evidence>
<protein>
    <submittedName>
        <fullName evidence="5">Predicted dehydrogenase</fullName>
    </submittedName>
</protein>
<dbReference type="InterPro" id="IPR036291">
    <property type="entry name" value="NAD(P)-bd_dom_sf"/>
</dbReference>
<dbReference type="PANTHER" id="PTHR22604:SF105">
    <property type="entry name" value="TRANS-1,2-DIHYDROBENZENE-1,2-DIOL DEHYDROGENASE"/>
    <property type="match status" value="1"/>
</dbReference>
<dbReference type="InterPro" id="IPR055170">
    <property type="entry name" value="GFO_IDH_MocA-like_dom"/>
</dbReference>
<dbReference type="STRING" id="670155.SAMN04488001_0545"/>
<evidence type="ECO:0000259" key="4">
    <source>
        <dbReference type="Pfam" id="PF22725"/>
    </source>
</evidence>
<dbReference type="Pfam" id="PF01408">
    <property type="entry name" value="GFO_IDH_MocA"/>
    <property type="match status" value="1"/>
</dbReference>
<dbReference type="GO" id="GO:0000166">
    <property type="term" value="F:nucleotide binding"/>
    <property type="evidence" value="ECO:0007669"/>
    <property type="project" value="InterPro"/>
</dbReference>
<evidence type="ECO:0000313" key="6">
    <source>
        <dbReference type="Proteomes" id="UP000199441"/>
    </source>
</evidence>
<dbReference type="Gene3D" id="3.30.360.10">
    <property type="entry name" value="Dihydrodipicolinate Reductase, domain 2"/>
    <property type="match status" value="1"/>
</dbReference>
<dbReference type="SUPFAM" id="SSF51735">
    <property type="entry name" value="NAD(P)-binding Rossmann-fold domains"/>
    <property type="match status" value="1"/>
</dbReference>
<sequence length="320" mass="34719">MIKPLRWGILGAANFAYEHMAPAIHAARGAELVGLGTSSADKFARFAGKFAGLRHHDSYEALLADDDIDAVYIPLPNTLHIEWGLKTLEAGKHVLIEKPVAMKAAQIDPLIAARDSSGLLAAEAYMIVHHPQWQRAKALLDDGAIGTVQQVSCAFSFDNRDPDNIRNQREMGGGALPDIGVYALGCARYALGAEFEQITAQIDWDNGVDTLSRIQARIGGAAYQGYVSTRMHAFQEVTFHGEDGVMRLSAPYNPNVYGMAEIELRQGTETRVERFAAANHYVNQVEAFCAAVRGEAAYPWTLEDAKGTQATIDAIYAAAG</sequence>
<dbReference type="PANTHER" id="PTHR22604">
    <property type="entry name" value="OXIDOREDUCTASES"/>
    <property type="match status" value="1"/>
</dbReference>
<reference evidence="6" key="1">
    <citation type="submission" date="2016-10" db="EMBL/GenBank/DDBJ databases">
        <authorList>
            <person name="Varghese N."/>
            <person name="Submissions S."/>
        </authorList>
    </citation>
    <scope>NUCLEOTIDE SEQUENCE [LARGE SCALE GENOMIC DNA]</scope>
    <source>
        <strain evidence="6">DSM 26922</strain>
    </source>
</reference>
<organism evidence="5 6">
    <name type="scientific">Litoreibacter albidus</name>
    <dbReference type="NCBI Taxonomy" id="670155"/>
    <lineage>
        <taxon>Bacteria</taxon>
        <taxon>Pseudomonadati</taxon>
        <taxon>Pseudomonadota</taxon>
        <taxon>Alphaproteobacteria</taxon>
        <taxon>Rhodobacterales</taxon>
        <taxon>Roseobacteraceae</taxon>
        <taxon>Litoreibacter</taxon>
    </lineage>
</organism>
<dbReference type="Proteomes" id="UP000199441">
    <property type="component" value="Unassembled WGS sequence"/>
</dbReference>
<name>A0A1H2RL66_9RHOB</name>
<dbReference type="GO" id="GO:0016491">
    <property type="term" value="F:oxidoreductase activity"/>
    <property type="evidence" value="ECO:0007669"/>
    <property type="project" value="UniProtKB-KW"/>
</dbReference>
<feature type="domain" description="Gfo/Idh/MocA-like oxidoreductase N-terminal" evidence="3">
    <location>
        <begin position="5"/>
        <end position="120"/>
    </location>
</feature>
<keyword evidence="2" id="KW-0560">Oxidoreductase</keyword>
<dbReference type="Pfam" id="PF22725">
    <property type="entry name" value="GFO_IDH_MocA_C3"/>
    <property type="match status" value="1"/>
</dbReference>
<dbReference type="InterPro" id="IPR050984">
    <property type="entry name" value="Gfo/Idh/MocA_domain"/>
</dbReference>
<feature type="domain" description="GFO/IDH/MocA-like oxidoreductase" evidence="4">
    <location>
        <begin position="133"/>
        <end position="246"/>
    </location>
</feature>
<evidence type="ECO:0000259" key="3">
    <source>
        <dbReference type="Pfam" id="PF01408"/>
    </source>
</evidence>